<keyword evidence="5" id="KW-0862">Zinc</keyword>
<dbReference type="GO" id="GO:0008270">
    <property type="term" value="F:zinc ion binding"/>
    <property type="evidence" value="ECO:0007669"/>
    <property type="project" value="UniProtKB-KW"/>
</dbReference>
<comment type="subcellular location">
    <subcellularLocation>
        <location evidence="1 8">Nucleus</location>
    </subcellularLocation>
</comment>
<gene>
    <name evidence="11" type="ORF">VFH_VI190760</name>
</gene>
<dbReference type="PANTHER" id="PTHR31874:SF55">
    <property type="entry name" value="ZINC FINGER PROTEIN CONSTANS-LIKE 7"/>
    <property type="match status" value="1"/>
</dbReference>
<proteinExistence type="inferred from homology"/>
<evidence type="ECO:0000256" key="7">
    <source>
        <dbReference type="PROSITE-ProRule" id="PRU00024"/>
    </source>
</evidence>
<dbReference type="EMBL" id="OX451741">
    <property type="protein sequence ID" value="CAI8619847.1"/>
    <property type="molecule type" value="Genomic_DNA"/>
</dbReference>
<dbReference type="InterPro" id="IPR052453">
    <property type="entry name" value="CONSTANS-like_ZF"/>
</dbReference>
<dbReference type="PROSITE" id="PS51017">
    <property type="entry name" value="CCT"/>
    <property type="match status" value="1"/>
</dbReference>
<dbReference type="Proteomes" id="UP001157006">
    <property type="component" value="Chromosome 6"/>
</dbReference>
<dbReference type="InterPro" id="IPR000315">
    <property type="entry name" value="Znf_B-box"/>
</dbReference>
<keyword evidence="3" id="KW-0479">Metal-binding</keyword>
<name>A0AAV1BFQ7_VICFA</name>
<dbReference type="AlphaFoldDB" id="A0AAV1BFQ7"/>
<dbReference type="Pfam" id="PF06203">
    <property type="entry name" value="CCT"/>
    <property type="match status" value="1"/>
</dbReference>
<evidence type="ECO:0000256" key="3">
    <source>
        <dbReference type="ARBA" id="ARBA00022723"/>
    </source>
</evidence>
<sequence>MITDMKSGGADAGALGAKTARACDSCMRRRARWFCAADDAFLCHGCDNLVHSANQLASRHERVRLQTASAKVTTTTATAKAWHSGFTRKARTPRHNKNSSIQQQQQRLKEKVLFNTSFLPLVPELGGEEEEEERERELLVDINEIAEEEEQLLCRVPVYDVDPFDLENCNVKNDAADFEDMCDLDSFCEFDVDLAEFAANVESLLGVGSSEIHENSSEQVFDYKQENEMDPSKNEILKVKDEELDDLESVFDMTSDEVFHWNIDHDESMAHQEKDFMPLSINSSVGVSESVITKETKRERFLRLNYEDVISAWTRQGSPSPWTTANPPKFNSDDDSWQNFLGSSGVDGEIRSIRGNLIGSNGDGGREARVSRYREKRRTRLFAKKIRYEVRKLNAEKRPRMKGRFVKRTACFAGGAASFPTNYR</sequence>
<evidence type="ECO:0000259" key="9">
    <source>
        <dbReference type="PROSITE" id="PS50119"/>
    </source>
</evidence>
<evidence type="ECO:0000256" key="1">
    <source>
        <dbReference type="ARBA" id="ARBA00004123"/>
    </source>
</evidence>
<organism evidence="11 12">
    <name type="scientific">Vicia faba</name>
    <name type="common">Broad bean</name>
    <name type="synonym">Faba vulgaris</name>
    <dbReference type="NCBI Taxonomy" id="3906"/>
    <lineage>
        <taxon>Eukaryota</taxon>
        <taxon>Viridiplantae</taxon>
        <taxon>Streptophyta</taxon>
        <taxon>Embryophyta</taxon>
        <taxon>Tracheophyta</taxon>
        <taxon>Spermatophyta</taxon>
        <taxon>Magnoliopsida</taxon>
        <taxon>eudicotyledons</taxon>
        <taxon>Gunneridae</taxon>
        <taxon>Pentapetalae</taxon>
        <taxon>rosids</taxon>
        <taxon>fabids</taxon>
        <taxon>Fabales</taxon>
        <taxon>Fabaceae</taxon>
        <taxon>Papilionoideae</taxon>
        <taxon>50 kb inversion clade</taxon>
        <taxon>NPAAA clade</taxon>
        <taxon>Hologalegina</taxon>
        <taxon>IRL clade</taxon>
        <taxon>Fabeae</taxon>
        <taxon>Vicia</taxon>
    </lineage>
</organism>
<dbReference type="PANTHER" id="PTHR31874">
    <property type="entry name" value="CCT MOTIF FAMILY PROTEIN, EXPRESSED"/>
    <property type="match status" value="1"/>
</dbReference>
<evidence type="ECO:0000256" key="2">
    <source>
        <dbReference type="ARBA" id="ARBA00010024"/>
    </source>
</evidence>
<dbReference type="Pfam" id="PF00643">
    <property type="entry name" value="zf-B_box"/>
    <property type="match status" value="1"/>
</dbReference>
<evidence type="ECO:0000256" key="8">
    <source>
        <dbReference type="PROSITE-ProRule" id="PRU00357"/>
    </source>
</evidence>
<evidence type="ECO:0008006" key="13">
    <source>
        <dbReference type="Google" id="ProtNLM"/>
    </source>
</evidence>
<dbReference type="PROSITE" id="PS50119">
    <property type="entry name" value="ZF_BBOX"/>
    <property type="match status" value="1"/>
</dbReference>
<dbReference type="GO" id="GO:0005634">
    <property type="term" value="C:nucleus"/>
    <property type="evidence" value="ECO:0007669"/>
    <property type="project" value="UniProtKB-SubCell"/>
</dbReference>
<evidence type="ECO:0000259" key="10">
    <source>
        <dbReference type="PROSITE" id="PS51017"/>
    </source>
</evidence>
<evidence type="ECO:0000256" key="6">
    <source>
        <dbReference type="ARBA" id="ARBA00023242"/>
    </source>
</evidence>
<feature type="domain" description="CCT" evidence="10">
    <location>
        <begin position="366"/>
        <end position="408"/>
    </location>
</feature>
<dbReference type="InterPro" id="IPR010402">
    <property type="entry name" value="CCT_domain"/>
</dbReference>
<dbReference type="GO" id="GO:0006355">
    <property type="term" value="P:regulation of DNA-templated transcription"/>
    <property type="evidence" value="ECO:0007669"/>
    <property type="project" value="TreeGrafter"/>
</dbReference>
<feature type="domain" description="B box-type" evidence="9">
    <location>
        <begin position="18"/>
        <end position="65"/>
    </location>
</feature>
<evidence type="ECO:0000313" key="12">
    <source>
        <dbReference type="Proteomes" id="UP001157006"/>
    </source>
</evidence>
<keyword evidence="12" id="KW-1185">Reference proteome</keyword>
<dbReference type="SMART" id="SM00336">
    <property type="entry name" value="BBOX"/>
    <property type="match status" value="1"/>
</dbReference>
<dbReference type="CDD" id="cd19821">
    <property type="entry name" value="Bbox1_BBX-like"/>
    <property type="match status" value="1"/>
</dbReference>
<accession>A0AAV1BFQ7</accession>
<reference evidence="11 12" key="1">
    <citation type="submission" date="2023-01" db="EMBL/GenBank/DDBJ databases">
        <authorList>
            <person name="Kreplak J."/>
        </authorList>
    </citation>
    <scope>NUCLEOTIDE SEQUENCE [LARGE SCALE GENOMIC DNA]</scope>
</reference>
<keyword evidence="6 8" id="KW-0539">Nucleus</keyword>
<dbReference type="InterPro" id="IPR049808">
    <property type="entry name" value="CONSTANS-like_Bbox1"/>
</dbReference>
<evidence type="ECO:0000313" key="11">
    <source>
        <dbReference type="EMBL" id="CAI8619847.1"/>
    </source>
</evidence>
<comment type="similarity">
    <text evidence="2">Belongs to the CONSTANS family.</text>
</comment>
<evidence type="ECO:0000256" key="4">
    <source>
        <dbReference type="ARBA" id="ARBA00022771"/>
    </source>
</evidence>
<keyword evidence="4 7" id="KW-0863">Zinc-finger</keyword>
<protein>
    <recommendedName>
        <fullName evidence="13">Zinc finger protein CONSTANS-LIKE 16</fullName>
    </recommendedName>
</protein>
<evidence type="ECO:0000256" key="5">
    <source>
        <dbReference type="ARBA" id="ARBA00022833"/>
    </source>
</evidence>